<proteinExistence type="predicted"/>
<keyword evidence="4" id="KW-1185">Reference proteome</keyword>
<dbReference type="PANTHER" id="PTHR43056">
    <property type="entry name" value="PEPTIDASE S9 PROLYL OLIGOPEPTIDASE"/>
    <property type="match status" value="1"/>
</dbReference>
<dbReference type="InterPro" id="IPR050585">
    <property type="entry name" value="Xaa-Pro_dipeptidyl-ppase/CocE"/>
</dbReference>
<dbReference type="EMBL" id="MU404353">
    <property type="protein sequence ID" value="KAI1614305.1"/>
    <property type="molecule type" value="Genomic_DNA"/>
</dbReference>
<dbReference type="AlphaFoldDB" id="A0AAN6IEN8"/>
<dbReference type="SUPFAM" id="SSF53474">
    <property type="entry name" value="alpha/beta-Hydrolases"/>
    <property type="match status" value="1"/>
</dbReference>
<evidence type="ECO:0000313" key="3">
    <source>
        <dbReference type="EMBL" id="KAI1614305.1"/>
    </source>
</evidence>
<dbReference type="SMART" id="SM00939">
    <property type="entry name" value="PepX_C"/>
    <property type="match status" value="1"/>
</dbReference>
<dbReference type="InterPro" id="IPR013736">
    <property type="entry name" value="Xaa-Pro_dipept_C"/>
</dbReference>
<keyword evidence="1 3" id="KW-0378">Hydrolase</keyword>
<dbReference type="Gene3D" id="3.40.50.1820">
    <property type="entry name" value="alpha/beta hydrolase"/>
    <property type="match status" value="1"/>
</dbReference>
<dbReference type="InterPro" id="IPR005674">
    <property type="entry name" value="CocE/Ser_esterase"/>
</dbReference>
<evidence type="ECO:0000256" key="1">
    <source>
        <dbReference type="ARBA" id="ARBA00022801"/>
    </source>
</evidence>
<dbReference type="PANTHER" id="PTHR43056:SF10">
    <property type="entry name" value="COCE_NOND FAMILY, PUTATIVE (AFU_ORTHOLOGUE AFUA_7G00600)-RELATED"/>
    <property type="match status" value="1"/>
</dbReference>
<dbReference type="NCBIfam" id="TIGR00976">
    <property type="entry name" value="CocE_NonD"/>
    <property type="match status" value="2"/>
</dbReference>
<gene>
    <name evidence="3" type="ORF">EDD36DRAFT_435726</name>
</gene>
<dbReference type="InterPro" id="IPR000383">
    <property type="entry name" value="Xaa-Pro-like_dom"/>
</dbReference>
<dbReference type="SUPFAM" id="SSF49785">
    <property type="entry name" value="Galactose-binding domain-like"/>
    <property type="match status" value="1"/>
</dbReference>
<accession>A0AAN6IEN8</accession>
<dbReference type="Proteomes" id="UP001203852">
    <property type="component" value="Unassembled WGS sequence"/>
</dbReference>
<reference evidence="3" key="1">
    <citation type="journal article" date="2022" name="bioRxiv">
        <title>Deciphering the potential niche of two novel black yeast fungi from a biological soil crust based on their genomes, phenotypes, and melanin regulation.</title>
        <authorList>
            <consortium name="DOE Joint Genome Institute"/>
            <person name="Carr E.C."/>
            <person name="Barton Q."/>
            <person name="Grambo S."/>
            <person name="Sullivan M."/>
            <person name="Renfro C.M."/>
            <person name="Kuo A."/>
            <person name="Pangilinan J."/>
            <person name="Lipzen A."/>
            <person name="Keymanesh K."/>
            <person name="Savage E."/>
            <person name="Barry K."/>
            <person name="Grigoriev I.V."/>
            <person name="Riekhof W.R."/>
            <person name="Harris S.S."/>
        </authorList>
    </citation>
    <scope>NUCLEOTIDE SEQUENCE</scope>
    <source>
        <strain evidence="3">JF 03-4F</strain>
    </source>
</reference>
<dbReference type="Gene3D" id="1.10.3020.20">
    <property type="match status" value="1"/>
</dbReference>
<sequence>MGYKVAGIDILQRPIPSVDLPTARYDGLNPGTKLLPAGFQKSPDHRPFRASTIYEKDIEIPLRDGTIIRADVFRPQESEGKVPALVAWSPYGKSGSGLFNLGIVPGRVGVPQSRLSGFESFEAPDPAEWTARGFAIVNVNSRGAFDSQGDIRWFGSGEGRDGHDAIEHLATLPWCSGKIAMVGNSWLAMAQWFIAAEKPPHLTCIAPLEGCSDVYRETLCRGGVPYLSFWAFLAQNGVFGRNQQEDIMSMLEKYPFMNEYWADKRAKFEKISIPAYVLASYSTGLHTIGSFRAFQELPTEHKWLRVHPTQEWHDLYTEECVEDLQRYFDHFLKGVQNQWEKTPKVRVATLRFNEEPEKYHAFQDWPVPDTEYQNLYLYGNGRLLPTAPSDPATRSYQSDSPALQMDTDSEELCFEHTFDERRYIIGYSQAILYMSCAEHDDMDVFVQLRKADANGNILQNINIPRSDLLIQAPDVESINPNKYLGPTGILRASRRRVDPQLSKPHWLLHCHSEDEKVTPGQIVKLEIGIWPTGIVFEAGEKLVLKISGHQMTLAEFEPLRGAFKTGNQGRHIVHIGREYPSHVIVPFTHI</sequence>
<dbReference type="InterPro" id="IPR008979">
    <property type="entry name" value="Galactose-bd-like_sf"/>
</dbReference>
<organism evidence="3 4">
    <name type="scientific">Exophiala viscosa</name>
    <dbReference type="NCBI Taxonomy" id="2486360"/>
    <lineage>
        <taxon>Eukaryota</taxon>
        <taxon>Fungi</taxon>
        <taxon>Dikarya</taxon>
        <taxon>Ascomycota</taxon>
        <taxon>Pezizomycotina</taxon>
        <taxon>Eurotiomycetes</taxon>
        <taxon>Chaetothyriomycetidae</taxon>
        <taxon>Chaetothyriales</taxon>
        <taxon>Herpotrichiellaceae</taxon>
        <taxon>Exophiala</taxon>
    </lineage>
</organism>
<name>A0AAN6IEN8_9EURO</name>
<dbReference type="InterPro" id="IPR029058">
    <property type="entry name" value="AB_hydrolase_fold"/>
</dbReference>
<evidence type="ECO:0000259" key="2">
    <source>
        <dbReference type="SMART" id="SM00939"/>
    </source>
</evidence>
<dbReference type="Gene3D" id="2.60.120.260">
    <property type="entry name" value="Galactose-binding domain-like"/>
    <property type="match status" value="1"/>
</dbReference>
<evidence type="ECO:0000313" key="4">
    <source>
        <dbReference type="Proteomes" id="UP001203852"/>
    </source>
</evidence>
<dbReference type="GO" id="GO:0008239">
    <property type="term" value="F:dipeptidyl-peptidase activity"/>
    <property type="evidence" value="ECO:0007669"/>
    <property type="project" value="InterPro"/>
</dbReference>
<comment type="caution">
    <text evidence="3">The sequence shown here is derived from an EMBL/GenBank/DDBJ whole genome shotgun (WGS) entry which is preliminary data.</text>
</comment>
<dbReference type="Pfam" id="PF02129">
    <property type="entry name" value="Peptidase_S15"/>
    <property type="match status" value="1"/>
</dbReference>
<protein>
    <submittedName>
        <fullName evidence="3">Alpha/Beta hydrolase protein</fullName>
    </submittedName>
</protein>
<feature type="domain" description="Xaa-Pro dipeptidyl-peptidase C-terminal" evidence="2">
    <location>
        <begin position="325"/>
        <end position="584"/>
    </location>
</feature>
<dbReference type="Pfam" id="PF08530">
    <property type="entry name" value="PepX_C"/>
    <property type="match status" value="1"/>
</dbReference>